<organism evidence="2 3">
    <name type="scientific">Ohtaekwangia kribbensis</name>
    <dbReference type="NCBI Taxonomy" id="688913"/>
    <lineage>
        <taxon>Bacteria</taxon>
        <taxon>Pseudomonadati</taxon>
        <taxon>Bacteroidota</taxon>
        <taxon>Cytophagia</taxon>
        <taxon>Cytophagales</taxon>
        <taxon>Fulvivirgaceae</taxon>
        <taxon>Ohtaekwangia</taxon>
    </lineage>
</organism>
<reference evidence="3" key="1">
    <citation type="journal article" date="2019" name="Int. J. Syst. Evol. Microbiol.">
        <title>The Global Catalogue of Microorganisms (GCM) 10K type strain sequencing project: providing services to taxonomists for standard genome sequencing and annotation.</title>
        <authorList>
            <consortium name="The Broad Institute Genomics Platform"/>
            <consortium name="The Broad Institute Genome Sequencing Center for Infectious Disease"/>
            <person name="Wu L."/>
            <person name="Ma J."/>
        </authorList>
    </citation>
    <scope>NUCLEOTIDE SEQUENCE [LARGE SCALE GENOMIC DNA]</scope>
    <source>
        <strain evidence="3">CCUG 58938</strain>
    </source>
</reference>
<keyword evidence="1" id="KW-0732">Signal</keyword>
<name>A0ABW3JWU3_9BACT</name>
<feature type="chain" id="PRO_5046754272" description="Por secretion system C-terminal sorting domain-containing protein" evidence="1">
    <location>
        <begin position="18"/>
        <end position="1183"/>
    </location>
</feature>
<accession>A0ABW3JWU3</accession>
<evidence type="ECO:0000256" key="1">
    <source>
        <dbReference type="SAM" id="SignalP"/>
    </source>
</evidence>
<dbReference type="Gene3D" id="2.60.40.740">
    <property type="match status" value="1"/>
</dbReference>
<dbReference type="Proteomes" id="UP001597112">
    <property type="component" value="Unassembled WGS sequence"/>
</dbReference>
<dbReference type="InterPro" id="IPR013783">
    <property type="entry name" value="Ig-like_fold"/>
</dbReference>
<sequence>MKRLLQFCLLLVFYQTAAQTDFSNEYMITVSGGVYYGGDLSSGCGSRYDVILEFEDGSTQTIVSNGHGGGGTVSFYRKFSFRSDNRVRRVIAFGKAHRQSPRYRSCGYRRIDEGNIYLPLDLNTDYPCVNRLYRNVFRGFNSSDITIDIQPVAQRLTTTLSMPNNATNRRRTSYALDAMFTSGGSDRVFSGYLDSWGRSTTVNRKDSIVLLKSDVRSVLLTTAGQTVNGRIVRNFNTSHSFDLPAFTNTLDVTYPFNLFPDAPAGSLRVVYRKIKFPLKYGPNTSYILPSDTSNRVVLLGPRGNPASFYHWVYSWDGVNWTNLPAKFQGRNRLEISGYDILGNEFWKYHNNNIFFKIIVDCNGAESETLTLSARLSAPNIVSVTPDPDRCYDKPQDGSFKVVFDRPLHVSEAGEPERLTILVTDAADNTVTIDQLIDVTLEADNSFSWPRRLFSDRNYQIRLLGKFKEVPTFTDNPVNHARNVELIRPRPITSTLTPEAVHCYNGGDGKILLTADGGVGNYRFQYLPVGATDSVLVTFSEATTHTLEFLRYGVYGFKVMDGNQCMDAARAKAVLVNQPTDSLHIGFSKTTDPLAYHYKDGYIETILVGGTPFPDQSYAVQWFDPVNLLPDSLYNNAPLAQGYQANIDSLGDGRYQLRAYDSQYTVAHPDHRKGCMVVSDTFRLIEPPPIVVAIAEWHFVSCHGYDDGELVAHAKGGVPYTSDLPYRYEWLKDVNGTPQSITQQDSIATQLRTGIYRVRIRDKNNIARLSDPFLLVEPDVLTAAVTTTPISCSSGTDGTAQVASTGGTLPYTYSWSDGATTALNVNLIEGRYFVLVKDVRGCTATANGSVVSPSPLQVDSLLTNPQCFGYENGSINITVIQGTPPYRYSWSNGAETEDIDQLPAGVYTVRITDDNDCVNYRRYELIDPAPVHVDLGKDRTLCTDQVYIADATIDDPGAQYQWSGPNGFIAQTSIVTISEDGTYTVHVVDSRECHGEDAIAIRRIQVNIGAEFIVTTQAFKDKLVTLVNISDPQPDSVAWWASEGDVQFALSLINKAELTFADTGTYTVYMRAYRQGCEKDFSKPIVVVAGTFDEGTKDESPFLEEFTVFPNPSDGKFSAIIGLREQTPIRIRMISVASNVIVDDREALGSQRYELPYDLNLASGVYFLLLETAKGNYILRVTIY</sequence>
<gene>
    <name evidence="2" type="ORF">ACFQ21_01830</name>
</gene>
<dbReference type="Pfam" id="PF13573">
    <property type="entry name" value="SprB"/>
    <property type="match status" value="3"/>
</dbReference>
<evidence type="ECO:0008006" key="4">
    <source>
        <dbReference type="Google" id="ProtNLM"/>
    </source>
</evidence>
<feature type="signal peptide" evidence="1">
    <location>
        <begin position="1"/>
        <end position="17"/>
    </location>
</feature>
<dbReference type="InterPro" id="IPR025667">
    <property type="entry name" value="SprB_repeat"/>
</dbReference>
<comment type="caution">
    <text evidence="2">The sequence shown here is derived from an EMBL/GenBank/DDBJ whole genome shotgun (WGS) entry which is preliminary data.</text>
</comment>
<keyword evidence="3" id="KW-1185">Reference proteome</keyword>
<evidence type="ECO:0000313" key="3">
    <source>
        <dbReference type="Proteomes" id="UP001597112"/>
    </source>
</evidence>
<dbReference type="Gene3D" id="2.60.40.10">
    <property type="entry name" value="Immunoglobulins"/>
    <property type="match status" value="1"/>
</dbReference>
<dbReference type="EMBL" id="JBHTKA010000001">
    <property type="protein sequence ID" value="MFD0998018.1"/>
    <property type="molecule type" value="Genomic_DNA"/>
</dbReference>
<dbReference type="RefSeq" id="WP_377573985.1">
    <property type="nucleotide sequence ID" value="NZ_JBHTKA010000001.1"/>
</dbReference>
<proteinExistence type="predicted"/>
<protein>
    <recommendedName>
        <fullName evidence="4">Por secretion system C-terminal sorting domain-containing protein</fullName>
    </recommendedName>
</protein>
<evidence type="ECO:0000313" key="2">
    <source>
        <dbReference type="EMBL" id="MFD0998018.1"/>
    </source>
</evidence>